<keyword evidence="3" id="KW-1185">Reference proteome</keyword>
<dbReference type="STRING" id="3775.A0A1Q3CCR6"/>
<dbReference type="PANTHER" id="PTHR46328">
    <property type="entry name" value="FAR-RED IMPAIRED RESPONSIVE (FAR1) FAMILY PROTEIN-RELATED"/>
    <property type="match status" value="1"/>
</dbReference>
<proteinExistence type="predicted"/>
<organism evidence="2 3">
    <name type="scientific">Cephalotus follicularis</name>
    <name type="common">Albany pitcher plant</name>
    <dbReference type="NCBI Taxonomy" id="3775"/>
    <lineage>
        <taxon>Eukaryota</taxon>
        <taxon>Viridiplantae</taxon>
        <taxon>Streptophyta</taxon>
        <taxon>Embryophyta</taxon>
        <taxon>Tracheophyta</taxon>
        <taxon>Spermatophyta</taxon>
        <taxon>Magnoliopsida</taxon>
        <taxon>eudicotyledons</taxon>
        <taxon>Gunneridae</taxon>
        <taxon>Pentapetalae</taxon>
        <taxon>rosids</taxon>
        <taxon>fabids</taxon>
        <taxon>Oxalidales</taxon>
        <taxon>Cephalotaceae</taxon>
        <taxon>Cephalotus</taxon>
    </lineage>
</organism>
<dbReference type="Pfam" id="PF03101">
    <property type="entry name" value="FAR1"/>
    <property type="match status" value="2"/>
</dbReference>
<sequence length="274" mass="31697">MDVGDDEYTCDPHDFLSQIGEGGGYNVIEPLVDEQSNDKGSDGKSPVEKPYLNQEFDNLDDVYNFYNCYALHRGFGIRRSSSSKTLVTGELIWKRFVCDKAGWRAKNKEKEDGSEVESRCRETRDGCMASLNVRWKKHGKWMVTGFIEEHSHTLDTPRRTKKHRSHNVSHKIPVAKNKEKEDGSEVVSRCRETRDGCMASLNVRWKKHGKWIVTGFIEEHSHTLDTPRRTKKHRSHNVSHKIPVAKDLMEQLHSCLQKPLIPRVIQLRSLRSTW</sequence>
<dbReference type="InParanoid" id="A0A1Q3CCR6"/>
<reference evidence="3" key="1">
    <citation type="submission" date="2016-04" db="EMBL/GenBank/DDBJ databases">
        <title>Cephalotus genome sequencing.</title>
        <authorList>
            <person name="Fukushima K."/>
            <person name="Hasebe M."/>
            <person name="Fang X."/>
        </authorList>
    </citation>
    <scope>NUCLEOTIDE SEQUENCE [LARGE SCALE GENOMIC DNA]</scope>
    <source>
        <strain evidence="3">cv. St1</strain>
    </source>
</reference>
<dbReference type="PANTHER" id="PTHR46328:SF27">
    <property type="entry name" value="OS12G0287500 PROTEIN"/>
    <property type="match status" value="1"/>
</dbReference>
<dbReference type="OrthoDB" id="1845384at2759"/>
<comment type="caution">
    <text evidence="2">The sequence shown here is derived from an EMBL/GenBank/DDBJ whole genome shotgun (WGS) entry which is preliminary data.</text>
</comment>
<dbReference type="AlphaFoldDB" id="A0A1Q3CCR6"/>
<dbReference type="InterPro" id="IPR004330">
    <property type="entry name" value="FAR1_DNA_bnd_dom"/>
</dbReference>
<dbReference type="Proteomes" id="UP000187406">
    <property type="component" value="Unassembled WGS sequence"/>
</dbReference>
<feature type="domain" description="FAR1" evidence="1">
    <location>
        <begin position="64"/>
        <end position="155"/>
    </location>
</feature>
<gene>
    <name evidence="2" type="ORF">CFOL_v3_21497</name>
</gene>
<accession>A0A1Q3CCR6</accession>
<protein>
    <submittedName>
        <fullName evidence="2">FAR1 domain-containing protein</fullName>
    </submittedName>
</protein>
<evidence type="ECO:0000313" key="3">
    <source>
        <dbReference type="Proteomes" id="UP000187406"/>
    </source>
</evidence>
<name>A0A1Q3CCR6_CEPFO</name>
<evidence type="ECO:0000259" key="1">
    <source>
        <dbReference type="Pfam" id="PF03101"/>
    </source>
</evidence>
<dbReference type="EMBL" id="BDDD01001730">
    <property type="protein sequence ID" value="GAV78029.1"/>
    <property type="molecule type" value="Genomic_DNA"/>
</dbReference>
<feature type="domain" description="FAR1" evidence="1">
    <location>
        <begin position="178"/>
        <end position="225"/>
    </location>
</feature>
<evidence type="ECO:0000313" key="2">
    <source>
        <dbReference type="EMBL" id="GAV78029.1"/>
    </source>
</evidence>